<dbReference type="AlphaFoldDB" id="A0A7W1WSD8"/>
<evidence type="ECO:0000259" key="8">
    <source>
        <dbReference type="PROSITE" id="PS51724"/>
    </source>
</evidence>
<dbReference type="EMBL" id="JACEIQ010000012">
    <property type="protein sequence ID" value="MBA4495089.1"/>
    <property type="molecule type" value="Genomic_DNA"/>
</dbReference>
<reference evidence="9 10" key="1">
    <citation type="submission" date="2020-07" db="EMBL/GenBank/DDBJ databases">
        <authorList>
            <person name="Feng H."/>
        </authorList>
    </citation>
    <scope>NUCLEOTIDE SEQUENCE [LARGE SCALE GENOMIC DNA]</scope>
    <source>
        <strain evidence="10">s-10</strain>
    </source>
</reference>
<dbReference type="PROSITE" id="PS51724">
    <property type="entry name" value="SPOR"/>
    <property type="match status" value="1"/>
</dbReference>
<dbReference type="InterPro" id="IPR036505">
    <property type="entry name" value="Amidase/PGRP_sf"/>
</dbReference>
<dbReference type="InterPro" id="IPR036680">
    <property type="entry name" value="SPOR-like_sf"/>
</dbReference>
<keyword evidence="6" id="KW-0178">Competence</keyword>
<keyword evidence="7" id="KW-0961">Cell wall biogenesis/degradation</keyword>
<dbReference type="PANTHER" id="PTHR30417">
    <property type="entry name" value="N-ACETYLMURAMOYL-L-ALANINE AMIDASE AMID"/>
    <property type="match status" value="1"/>
</dbReference>
<dbReference type="Pfam" id="PF05036">
    <property type="entry name" value="SPOR"/>
    <property type="match status" value="1"/>
</dbReference>
<dbReference type="PANTHER" id="PTHR30417:SF11">
    <property type="entry name" value="N-ACETYLMURAMOYL-L-ALANINE AMIDASE XLYA"/>
    <property type="match status" value="1"/>
</dbReference>
<name>A0A7W1WSD8_9BACL</name>
<sequence length="258" mass="29108">MKIKQKFIPASNKKTRPGIAMDPQYITIHETDNPKSGADAEAHARLQYNGNSRAASWHYTVDDKEIWQSIPDNEVAWHAGDGGSGTGNRKSIGIEICVNSDGNFEKAKQNAVELVRYLMAKHNIPLSRVVPHKHWSGKNCPRHILPQWSQFTKQIQEGGIKVAWVEDMYDLSYLLDDGSMKNTLSSQNTELLEKELTRLTKAKANCIVISKRSVDVEVKRKDGGFYRVQVGAFKDKENAEGLAERLKKDGYPTYIVHQ</sequence>
<accession>A0A7W1WSD8</accession>
<dbReference type="Pfam" id="PF01510">
    <property type="entry name" value="Amidase_2"/>
    <property type="match status" value="1"/>
</dbReference>
<keyword evidence="5" id="KW-0749">Sporulation</keyword>
<dbReference type="EC" id="3.5.1.28" evidence="3"/>
<dbReference type="Gene3D" id="3.30.70.1070">
    <property type="entry name" value="Sporulation related repeat"/>
    <property type="match status" value="1"/>
</dbReference>
<dbReference type="SUPFAM" id="SSF110997">
    <property type="entry name" value="Sporulation related repeat"/>
    <property type="match status" value="1"/>
</dbReference>
<evidence type="ECO:0000256" key="2">
    <source>
        <dbReference type="ARBA" id="ARBA00007553"/>
    </source>
</evidence>
<dbReference type="RefSeq" id="WP_181752333.1">
    <property type="nucleotide sequence ID" value="NZ_JACEIQ010000012.1"/>
</dbReference>
<dbReference type="Proteomes" id="UP000535491">
    <property type="component" value="Unassembled WGS sequence"/>
</dbReference>
<proteinExistence type="inferred from homology"/>
<evidence type="ECO:0000256" key="6">
    <source>
        <dbReference type="ARBA" id="ARBA00023287"/>
    </source>
</evidence>
<comment type="catalytic activity">
    <reaction evidence="1">
        <text>Hydrolyzes the link between N-acetylmuramoyl residues and L-amino acid residues in certain cell-wall glycopeptides.</text>
        <dbReference type="EC" id="3.5.1.28"/>
    </reaction>
</comment>
<dbReference type="InterPro" id="IPR002502">
    <property type="entry name" value="Amidase_domain"/>
</dbReference>
<evidence type="ECO:0000313" key="10">
    <source>
        <dbReference type="Proteomes" id="UP000535491"/>
    </source>
</evidence>
<dbReference type="GO" id="GO:0042834">
    <property type="term" value="F:peptidoglycan binding"/>
    <property type="evidence" value="ECO:0007669"/>
    <property type="project" value="InterPro"/>
</dbReference>
<dbReference type="CDD" id="cd06583">
    <property type="entry name" value="PGRP"/>
    <property type="match status" value="1"/>
</dbReference>
<comment type="caution">
    <text evidence="9">The sequence shown here is derived from an EMBL/GenBank/DDBJ whole genome shotgun (WGS) entry which is preliminary data.</text>
</comment>
<evidence type="ECO:0000256" key="1">
    <source>
        <dbReference type="ARBA" id="ARBA00001561"/>
    </source>
</evidence>
<dbReference type="InterPro" id="IPR007730">
    <property type="entry name" value="SPOR-like_dom"/>
</dbReference>
<keyword evidence="10" id="KW-1185">Reference proteome</keyword>
<protein>
    <recommendedName>
        <fullName evidence="3">N-acetylmuramoyl-L-alanine amidase</fullName>
        <ecNumber evidence="3">3.5.1.28</ecNumber>
    </recommendedName>
</protein>
<comment type="similarity">
    <text evidence="2">Belongs to the N-acetylmuramoyl-L-alanine amidase 2 family.</text>
</comment>
<dbReference type="SMART" id="SM00644">
    <property type="entry name" value="Ami_2"/>
    <property type="match status" value="1"/>
</dbReference>
<dbReference type="GO" id="GO:0008745">
    <property type="term" value="F:N-acetylmuramoyl-L-alanine amidase activity"/>
    <property type="evidence" value="ECO:0007669"/>
    <property type="project" value="UniProtKB-EC"/>
</dbReference>
<dbReference type="Gene3D" id="3.40.80.10">
    <property type="entry name" value="Peptidoglycan recognition protein-like"/>
    <property type="match status" value="1"/>
</dbReference>
<feature type="domain" description="SPOR" evidence="8">
    <location>
        <begin position="220"/>
        <end position="258"/>
    </location>
</feature>
<evidence type="ECO:0000256" key="3">
    <source>
        <dbReference type="ARBA" id="ARBA00011901"/>
    </source>
</evidence>
<dbReference type="GO" id="GO:0071555">
    <property type="term" value="P:cell wall organization"/>
    <property type="evidence" value="ECO:0007669"/>
    <property type="project" value="UniProtKB-KW"/>
</dbReference>
<evidence type="ECO:0000256" key="5">
    <source>
        <dbReference type="ARBA" id="ARBA00022969"/>
    </source>
</evidence>
<dbReference type="GO" id="GO:0009253">
    <property type="term" value="P:peptidoglycan catabolic process"/>
    <property type="evidence" value="ECO:0007669"/>
    <property type="project" value="InterPro"/>
</dbReference>
<dbReference type="GO" id="GO:0030435">
    <property type="term" value="P:sporulation resulting in formation of a cellular spore"/>
    <property type="evidence" value="ECO:0007669"/>
    <property type="project" value="UniProtKB-KW"/>
</dbReference>
<dbReference type="GO" id="GO:0009254">
    <property type="term" value="P:peptidoglycan turnover"/>
    <property type="evidence" value="ECO:0007669"/>
    <property type="project" value="TreeGrafter"/>
</dbReference>
<gene>
    <name evidence="9" type="ORF">H1191_12300</name>
</gene>
<evidence type="ECO:0000256" key="7">
    <source>
        <dbReference type="ARBA" id="ARBA00023316"/>
    </source>
</evidence>
<organism evidence="9 10">
    <name type="scientific">Paenactinomyces guangxiensis</name>
    <dbReference type="NCBI Taxonomy" id="1490290"/>
    <lineage>
        <taxon>Bacteria</taxon>
        <taxon>Bacillati</taxon>
        <taxon>Bacillota</taxon>
        <taxon>Bacilli</taxon>
        <taxon>Bacillales</taxon>
        <taxon>Thermoactinomycetaceae</taxon>
        <taxon>Paenactinomyces</taxon>
    </lineage>
</organism>
<keyword evidence="4" id="KW-0378">Hydrolase</keyword>
<evidence type="ECO:0000256" key="4">
    <source>
        <dbReference type="ARBA" id="ARBA00022801"/>
    </source>
</evidence>
<dbReference type="SUPFAM" id="SSF55846">
    <property type="entry name" value="N-acetylmuramoyl-L-alanine amidase-like"/>
    <property type="match status" value="1"/>
</dbReference>
<dbReference type="GO" id="GO:0030420">
    <property type="term" value="P:establishment of competence for transformation"/>
    <property type="evidence" value="ECO:0007669"/>
    <property type="project" value="UniProtKB-KW"/>
</dbReference>
<dbReference type="InterPro" id="IPR051206">
    <property type="entry name" value="NAMLAA_amidase_2"/>
</dbReference>
<evidence type="ECO:0000313" key="9">
    <source>
        <dbReference type="EMBL" id="MBA4495089.1"/>
    </source>
</evidence>